<proteinExistence type="predicted"/>
<keyword evidence="1" id="KW-0812">Transmembrane</keyword>
<keyword evidence="1" id="KW-1133">Transmembrane helix</keyword>
<reference evidence="2 3" key="1">
    <citation type="submission" date="2015-09" db="EMBL/GenBank/DDBJ databases">
        <title>A metagenomics-based metabolic model of nitrate-dependent anaerobic oxidation of methane by Methanoperedens-like archaea.</title>
        <authorList>
            <person name="Arshad A."/>
            <person name="Speth D.R."/>
            <person name="De Graaf R.M."/>
            <person name="Op Den Camp H.J."/>
            <person name="Jetten M.S."/>
            <person name="Welte C.U."/>
        </authorList>
    </citation>
    <scope>NUCLEOTIDE SEQUENCE [LARGE SCALE GENOMIC DNA]</scope>
</reference>
<comment type="caution">
    <text evidence="2">The sequence shown here is derived from an EMBL/GenBank/DDBJ whole genome shotgun (WGS) entry which is preliminary data.</text>
</comment>
<protein>
    <submittedName>
        <fullName evidence="2">Uncharacterized protein</fullName>
    </submittedName>
</protein>
<dbReference type="Proteomes" id="UP000050360">
    <property type="component" value="Unassembled WGS sequence"/>
</dbReference>
<evidence type="ECO:0000313" key="2">
    <source>
        <dbReference type="EMBL" id="KPQ44524.1"/>
    </source>
</evidence>
<evidence type="ECO:0000256" key="1">
    <source>
        <dbReference type="SAM" id="Phobius"/>
    </source>
</evidence>
<sequence length="67" mass="7454">MDNDNKALFTFGFVFYFIGDLATTYIGLNNGVTEKGFIRVIGNPGLADMVIIEADFFHSPIFSDRIS</sequence>
<gene>
    <name evidence="2" type="ORF">MPEBLZ_00891</name>
</gene>
<feature type="transmembrane region" description="Helical" evidence="1">
    <location>
        <begin position="7"/>
        <end position="28"/>
    </location>
</feature>
<name>A0A0P8AIT4_9EURY</name>
<dbReference type="EMBL" id="LKCM01000078">
    <property type="protein sequence ID" value="KPQ44524.1"/>
    <property type="molecule type" value="Genomic_DNA"/>
</dbReference>
<accession>A0A0P8AIT4</accession>
<dbReference type="AlphaFoldDB" id="A0A0P8AIT4"/>
<organism evidence="2 3">
    <name type="scientific">Candidatus Methanoperedens nitratireducens</name>
    <dbReference type="NCBI Taxonomy" id="1392998"/>
    <lineage>
        <taxon>Archaea</taxon>
        <taxon>Methanobacteriati</taxon>
        <taxon>Methanobacteriota</taxon>
        <taxon>Stenosarchaea group</taxon>
        <taxon>Methanomicrobia</taxon>
        <taxon>Methanosarcinales</taxon>
        <taxon>ANME-2 cluster</taxon>
        <taxon>Candidatus Methanoperedentaceae</taxon>
        <taxon>Candidatus Methanoperedens</taxon>
    </lineage>
</organism>
<evidence type="ECO:0000313" key="3">
    <source>
        <dbReference type="Proteomes" id="UP000050360"/>
    </source>
</evidence>
<keyword evidence="1" id="KW-0472">Membrane</keyword>